<name>A0AAD7VYF7_9TELE</name>
<accession>A0AAD7VYF7</accession>
<feature type="compositionally biased region" description="Gly residues" evidence="1">
    <location>
        <begin position="25"/>
        <end position="40"/>
    </location>
</feature>
<gene>
    <name evidence="2" type="ORF">AAFF_G00373980</name>
</gene>
<sequence length="109" mass="11304">MWSMRSDATGAGADRQGGQSRGSEASGGVGEGRGGGGGGPSIRSNEGVIVVRSLGILPETGNGNGTLTQQEAGEDGPRQESGSNSRKEQRKIWKEKKGRGPKDRKTRIP</sequence>
<proteinExistence type="predicted"/>
<protein>
    <submittedName>
        <fullName evidence="2">Uncharacterized protein</fullName>
    </submittedName>
</protein>
<evidence type="ECO:0000256" key="1">
    <source>
        <dbReference type="SAM" id="MobiDB-lite"/>
    </source>
</evidence>
<dbReference type="Proteomes" id="UP001221898">
    <property type="component" value="Unassembled WGS sequence"/>
</dbReference>
<comment type="caution">
    <text evidence="2">The sequence shown here is derived from an EMBL/GenBank/DDBJ whole genome shotgun (WGS) entry which is preliminary data.</text>
</comment>
<dbReference type="AlphaFoldDB" id="A0AAD7VYF7"/>
<dbReference type="EMBL" id="JAINUG010000665">
    <property type="protein sequence ID" value="KAJ8362446.1"/>
    <property type="molecule type" value="Genomic_DNA"/>
</dbReference>
<reference evidence="2" key="1">
    <citation type="journal article" date="2023" name="Science">
        <title>Genome structures resolve the early diversification of teleost fishes.</title>
        <authorList>
            <person name="Parey E."/>
            <person name="Louis A."/>
            <person name="Montfort J."/>
            <person name="Bouchez O."/>
            <person name="Roques C."/>
            <person name="Iampietro C."/>
            <person name="Lluch J."/>
            <person name="Castinel A."/>
            <person name="Donnadieu C."/>
            <person name="Desvignes T."/>
            <person name="Floi Bucao C."/>
            <person name="Jouanno E."/>
            <person name="Wen M."/>
            <person name="Mejri S."/>
            <person name="Dirks R."/>
            <person name="Jansen H."/>
            <person name="Henkel C."/>
            <person name="Chen W.J."/>
            <person name="Zahm M."/>
            <person name="Cabau C."/>
            <person name="Klopp C."/>
            <person name="Thompson A.W."/>
            <person name="Robinson-Rechavi M."/>
            <person name="Braasch I."/>
            <person name="Lecointre G."/>
            <person name="Bobe J."/>
            <person name="Postlethwait J.H."/>
            <person name="Berthelot C."/>
            <person name="Roest Crollius H."/>
            <person name="Guiguen Y."/>
        </authorList>
    </citation>
    <scope>NUCLEOTIDE SEQUENCE</scope>
    <source>
        <strain evidence="2">NC1722</strain>
    </source>
</reference>
<organism evidence="2 3">
    <name type="scientific">Aldrovandia affinis</name>
    <dbReference type="NCBI Taxonomy" id="143900"/>
    <lineage>
        <taxon>Eukaryota</taxon>
        <taxon>Metazoa</taxon>
        <taxon>Chordata</taxon>
        <taxon>Craniata</taxon>
        <taxon>Vertebrata</taxon>
        <taxon>Euteleostomi</taxon>
        <taxon>Actinopterygii</taxon>
        <taxon>Neopterygii</taxon>
        <taxon>Teleostei</taxon>
        <taxon>Notacanthiformes</taxon>
        <taxon>Halosauridae</taxon>
        <taxon>Aldrovandia</taxon>
    </lineage>
</organism>
<keyword evidence="3" id="KW-1185">Reference proteome</keyword>
<evidence type="ECO:0000313" key="3">
    <source>
        <dbReference type="Proteomes" id="UP001221898"/>
    </source>
</evidence>
<feature type="region of interest" description="Disordered" evidence="1">
    <location>
        <begin position="1"/>
        <end position="109"/>
    </location>
</feature>
<evidence type="ECO:0000313" key="2">
    <source>
        <dbReference type="EMBL" id="KAJ8362446.1"/>
    </source>
</evidence>